<dbReference type="PROSITE" id="PS00282">
    <property type="entry name" value="KAZAL_1"/>
    <property type="match status" value="2"/>
</dbReference>
<feature type="signal peptide" evidence="1">
    <location>
        <begin position="1"/>
        <end position="18"/>
    </location>
</feature>
<feature type="domain" description="Kazal-like" evidence="2">
    <location>
        <begin position="137"/>
        <end position="180"/>
    </location>
</feature>
<dbReference type="AlphaFoldDB" id="C8CBN0"/>
<feature type="domain" description="Kazal-like" evidence="2">
    <location>
        <begin position="23"/>
        <end position="68"/>
    </location>
</feature>
<feature type="chain" id="PRO_5002988991" evidence="1">
    <location>
        <begin position="19"/>
        <end position="183"/>
    </location>
</feature>
<evidence type="ECO:0000256" key="1">
    <source>
        <dbReference type="SAM" id="SignalP"/>
    </source>
</evidence>
<dbReference type="CDD" id="cd00104">
    <property type="entry name" value="KAZAL_FS"/>
    <property type="match status" value="2"/>
</dbReference>
<dbReference type="EMBL" id="GQ384403">
    <property type="protein sequence ID" value="ACU83227.1"/>
    <property type="molecule type" value="mRNA"/>
</dbReference>
<dbReference type="Gene3D" id="3.30.60.30">
    <property type="match status" value="2"/>
</dbReference>
<accession>C8CBN0</accession>
<dbReference type="Pfam" id="PF00050">
    <property type="entry name" value="Kazal_1"/>
    <property type="match status" value="1"/>
</dbReference>
<dbReference type="SMART" id="SM00280">
    <property type="entry name" value="KAZAL"/>
    <property type="match status" value="2"/>
</dbReference>
<name>C8CBN0_RUDPH</name>
<evidence type="ECO:0000259" key="2">
    <source>
        <dbReference type="PROSITE" id="PS51465"/>
    </source>
</evidence>
<dbReference type="InterPro" id="IPR002350">
    <property type="entry name" value="Kazal_dom"/>
</dbReference>
<protein>
    <submittedName>
        <fullName evidence="3">Kazal-type serine proteinase inhibitor</fullName>
    </submittedName>
</protein>
<evidence type="ECO:0000313" key="3">
    <source>
        <dbReference type="EMBL" id="ACU83227.1"/>
    </source>
</evidence>
<reference evidence="3" key="1">
    <citation type="submission" date="2009-07" db="EMBL/GenBank/DDBJ databases">
        <title>Molecular cloning and characterization of a Kazal-type serine proteinase inhibitor from Venerupis philippinarum.</title>
        <authorList>
            <person name="Zhao J."/>
            <person name="Li C."/>
        </authorList>
    </citation>
    <scope>NUCLEOTIDE SEQUENCE</scope>
</reference>
<dbReference type="PROSITE" id="PS51465">
    <property type="entry name" value="KAZAL_2"/>
    <property type="match status" value="2"/>
</dbReference>
<sequence length="183" mass="20553">MKLEIALLLLAVTVCVKGGFLQGRSGYDCRRRCGYDRRYVCSTDGTTYDNECMMKCNWAYKSCDGRCPCYRSPAPVVYRPKPAVVYKPRPVVNYEPASVNYEPASVNYEPAAVDYPSVPDYEPIPVYNEPAPVYYDVPVQSDCVCSKDKDYVCTYDGETYDNECEANCDGKAKMCDGQCPCSK</sequence>
<dbReference type="SUPFAM" id="SSF100895">
    <property type="entry name" value="Kazal-type serine protease inhibitors"/>
    <property type="match status" value="2"/>
</dbReference>
<dbReference type="InterPro" id="IPR036058">
    <property type="entry name" value="Kazal_dom_sf"/>
</dbReference>
<keyword evidence="1" id="KW-0732">Signal</keyword>
<proteinExistence type="evidence at transcript level"/>
<organism evidence="3">
    <name type="scientific">Ruditapes philippinarum</name>
    <name type="common">Japanese carpet shell</name>
    <name type="synonym">Venerupis philippinarum</name>
    <dbReference type="NCBI Taxonomy" id="129788"/>
    <lineage>
        <taxon>Eukaryota</taxon>
        <taxon>Metazoa</taxon>
        <taxon>Spiralia</taxon>
        <taxon>Lophotrochozoa</taxon>
        <taxon>Mollusca</taxon>
        <taxon>Bivalvia</taxon>
        <taxon>Autobranchia</taxon>
        <taxon>Heteroconchia</taxon>
        <taxon>Euheterodonta</taxon>
        <taxon>Imparidentia</taxon>
        <taxon>Neoheterodontei</taxon>
        <taxon>Venerida</taxon>
        <taxon>Veneroidea</taxon>
        <taxon>Veneridae</taxon>
        <taxon>Ruditapes</taxon>
    </lineage>
</organism>